<accession>A0AB39RM47</accession>
<dbReference type="EMBL" id="CP163443">
    <property type="protein sequence ID" value="XDQ53959.1"/>
    <property type="molecule type" value="Genomic_DNA"/>
</dbReference>
<feature type="transmembrane region" description="Helical" evidence="1">
    <location>
        <begin position="320"/>
        <end position="340"/>
    </location>
</feature>
<keyword evidence="1" id="KW-0812">Transmembrane</keyword>
<feature type="transmembrane region" description="Helical" evidence="1">
    <location>
        <begin position="352"/>
        <end position="368"/>
    </location>
</feature>
<feature type="transmembrane region" description="Helical" evidence="1">
    <location>
        <begin position="62"/>
        <end position="83"/>
    </location>
</feature>
<protein>
    <recommendedName>
        <fullName evidence="3">Integral membrane protein</fullName>
    </recommendedName>
</protein>
<gene>
    <name evidence="2" type="ORF">AB5J53_20960</name>
</gene>
<dbReference type="AlphaFoldDB" id="A0AB39RM47"/>
<reference evidence="2" key="1">
    <citation type="submission" date="2024-07" db="EMBL/GenBank/DDBJ databases">
        <authorList>
            <person name="Yu S.T."/>
        </authorList>
    </citation>
    <scope>NUCLEOTIDE SEQUENCE</scope>
    <source>
        <strain evidence="2">R41</strain>
    </source>
</reference>
<dbReference type="RefSeq" id="WP_369247191.1">
    <property type="nucleotide sequence ID" value="NZ_CP163443.1"/>
</dbReference>
<feature type="transmembrane region" description="Helical" evidence="1">
    <location>
        <begin position="89"/>
        <end position="109"/>
    </location>
</feature>
<sequence length="387" mass="42452">MFEDERRESLKAARKMLREVVVKFDSLPGGEDFSELKIRERFIASAVRWCYFDLRSSVISSALYLPALGLFLLTGWGYLFTVFSIGRALLGVLLFTVAAILLVLLIAEFSDRVWRLAFQTGLFRFAAGAALVTVSVTVYFMQRSVTDQRLVWVLLGSFSGGLAVAPLGLLSIFAVVTAAAYVTQEVVGVKRYDAALVKWVEAACLVHESRDRIQRFDTLRNCLVGIEKAARKVEVIGYPSKVSGLLESHQKALIRDESRRMAEAFRLHKSALAKVSRPEDVDAILESMMAGVKALAVGDTAALLENAPAQVSRSDRLRRFAIWILPPSMLISAGLLLPMIPAVASQGAAVESLRWSLIIAGVLSLAAAQKDVAARVNDTLGKTMSWK</sequence>
<keyword evidence="1" id="KW-0472">Membrane</keyword>
<feature type="transmembrane region" description="Helical" evidence="1">
    <location>
        <begin position="121"/>
        <end position="141"/>
    </location>
</feature>
<feature type="transmembrane region" description="Helical" evidence="1">
    <location>
        <begin position="161"/>
        <end position="182"/>
    </location>
</feature>
<keyword evidence="1" id="KW-1133">Transmembrane helix</keyword>
<proteinExistence type="predicted"/>
<evidence type="ECO:0000313" key="2">
    <source>
        <dbReference type="EMBL" id="XDQ53959.1"/>
    </source>
</evidence>
<evidence type="ECO:0000256" key="1">
    <source>
        <dbReference type="SAM" id="Phobius"/>
    </source>
</evidence>
<organism evidence="2">
    <name type="scientific">Streptomyces sp. R41</name>
    <dbReference type="NCBI Taxonomy" id="3238632"/>
    <lineage>
        <taxon>Bacteria</taxon>
        <taxon>Bacillati</taxon>
        <taxon>Actinomycetota</taxon>
        <taxon>Actinomycetes</taxon>
        <taxon>Kitasatosporales</taxon>
        <taxon>Streptomycetaceae</taxon>
        <taxon>Streptomyces</taxon>
    </lineage>
</organism>
<evidence type="ECO:0008006" key="3">
    <source>
        <dbReference type="Google" id="ProtNLM"/>
    </source>
</evidence>
<name>A0AB39RM47_9ACTN</name>